<feature type="transmembrane region" description="Helical" evidence="1">
    <location>
        <begin position="35"/>
        <end position="55"/>
    </location>
</feature>
<keyword evidence="3" id="KW-1185">Reference proteome</keyword>
<sequence>KCHHYISDTIYKHLNSIHNVLLKVYELSKIHKPIFPFRVIVSSINILLHSLIAFLH</sequence>
<keyword evidence="1" id="KW-1133">Transmembrane helix</keyword>
<dbReference type="AlphaFoldDB" id="E2ARD5"/>
<feature type="non-terminal residue" evidence="2">
    <location>
        <position position="1"/>
    </location>
</feature>
<dbReference type="Proteomes" id="UP000000311">
    <property type="component" value="Unassembled WGS sequence"/>
</dbReference>
<accession>E2ARD5</accession>
<protein>
    <submittedName>
        <fullName evidence="2">Uncharacterized protein</fullName>
    </submittedName>
</protein>
<proteinExistence type="predicted"/>
<evidence type="ECO:0000256" key="1">
    <source>
        <dbReference type="SAM" id="Phobius"/>
    </source>
</evidence>
<organism evidence="3">
    <name type="scientific">Camponotus floridanus</name>
    <name type="common">Florida carpenter ant</name>
    <dbReference type="NCBI Taxonomy" id="104421"/>
    <lineage>
        <taxon>Eukaryota</taxon>
        <taxon>Metazoa</taxon>
        <taxon>Ecdysozoa</taxon>
        <taxon>Arthropoda</taxon>
        <taxon>Hexapoda</taxon>
        <taxon>Insecta</taxon>
        <taxon>Pterygota</taxon>
        <taxon>Neoptera</taxon>
        <taxon>Endopterygota</taxon>
        <taxon>Hymenoptera</taxon>
        <taxon>Apocrita</taxon>
        <taxon>Aculeata</taxon>
        <taxon>Formicoidea</taxon>
        <taxon>Formicidae</taxon>
        <taxon>Formicinae</taxon>
        <taxon>Camponotus</taxon>
    </lineage>
</organism>
<gene>
    <name evidence="2" type="ORF">EAG_05335</name>
</gene>
<dbReference type="InParanoid" id="E2ARD5"/>
<feature type="non-terminal residue" evidence="2">
    <location>
        <position position="56"/>
    </location>
</feature>
<evidence type="ECO:0000313" key="2">
    <source>
        <dbReference type="EMBL" id="EFN64004.1"/>
    </source>
</evidence>
<dbReference type="EMBL" id="GL442049">
    <property type="protein sequence ID" value="EFN64004.1"/>
    <property type="molecule type" value="Genomic_DNA"/>
</dbReference>
<evidence type="ECO:0000313" key="3">
    <source>
        <dbReference type="Proteomes" id="UP000000311"/>
    </source>
</evidence>
<keyword evidence="1" id="KW-0812">Transmembrane</keyword>
<name>E2ARD5_CAMFO</name>
<keyword evidence="1" id="KW-0472">Membrane</keyword>
<reference evidence="2 3" key="1">
    <citation type="journal article" date="2010" name="Science">
        <title>Genomic comparison of the ants Camponotus floridanus and Harpegnathos saltator.</title>
        <authorList>
            <person name="Bonasio R."/>
            <person name="Zhang G."/>
            <person name="Ye C."/>
            <person name="Mutti N.S."/>
            <person name="Fang X."/>
            <person name="Qin N."/>
            <person name="Donahue G."/>
            <person name="Yang P."/>
            <person name="Li Q."/>
            <person name="Li C."/>
            <person name="Zhang P."/>
            <person name="Huang Z."/>
            <person name="Berger S.L."/>
            <person name="Reinberg D."/>
            <person name="Wang J."/>
            <person name="Liebig J."/>
        </authorList>
    </citation>
    <scope>NUCLEOTIDE SEQUENCE [LARGE SCALE GENOMIC DNA]</scope>
    <source>
        <strain evidence="3">C129</strain>
    </source>
</reference>